<feature type="transmembrane region" description="Helical" evidence="1">
    <location>
        <begin position="103"/>
        <end position="119"/>
    </location>
</feature>
<keyword evidence="1" id="KW-0472">Membrane</keyword>
<feature type="transmembrane region" description="Helical" evidence="1">
    <location>
        <begin position="78"/>
        <end position="97"/>
    </location>
</feature>
<organism evidence="2 3">
    <name type="scientific">Silvibacterium dinghuense</name>
    <dbReference type="NCBI Taxonomy" id="1560006"/>
    <lineage>
        <taxon>Bacteria</taxon>
        <taxon>Pseudomonadati</taxon>
        <taxon>Acidobacteriota</taxon>
        <taxon>Terriglobia</taxon>
        <taxon>Terriglobales</taxon>
        <taxon>Acidobacteriaceae</taxon>
        <taxon>Silvibacterium</taxon>
    </lineage>
</organism>
<dbReference type="EMBL" id="SDMK01000005">
    <property type="protein sequence ID" value="RXS93320.1"/>
    <property type="molecule type" value="Genomic_DNA"/>
</dbReference>
<keyword evidence="3" id="KW-1185">Reference proteome</keyword>
<feature type="transmembrane region" description="Helical" evidence="1">
    <location>
        <begin position="25"/>
        <end position="48"/>
    </location>
</feature>
<dbReference type="InterPro" id="IPR021125">
    <property type="entry name" value="DUF2127"/>
</dbReference>
<gene>
    <name evidence="2" type="ORF">ESZ00_18375</name>
</gene>
<dbReference type="Proteomes" id="UP000290253">
    <property type="component" value="Unassembled WGS sequence"/>
</dbReference>
<dbReference type="Pfam" id="PF09900">
    <property type="entry name" value="DUF2127"/>
    <property type="match status" value="1"/>
</dbReference>
<proteinExistence type="predicted"/>
<accession>A0A4Q1S8J0</accession>
<dbReference type="OrthoDB" id="117249at2"/>
<evidence type="ECO:0000313" key="3">
    <source>
        <dbReference type="Proteomes" id="UP000290253"/>
    </source>
</evidence>
<name>A0A4Q1S8J0_9BACT</name>
<evidence type="ECO:0000313" key="2">
    <source>
        <dbReference type="EMBL" id="RXS93320.1"/>
    </source>
</evidence>
<dbReference type="AlphaFoldDB" id="A0A4Q1S8J0"/>
<comment type="caution">
    <text evidence="2">The sequence shown here is derived from an EMBL/GenBank/DDBJ whole genome shotgun (WGS) entry which is preliminary data.</text>
</comment>
<reference evidence="2 3" key="1">
    <citation type="journal article" date="2016" name="Int. J. Syst. Evol. Microbiol.">
        <title>Acidipila dinghuensis sp. nov., an acidobacterium isolated from forest soil.</title>
        <authorList>
            <person name="Jiang Y.W."/>
            <person name="Wang J."/>
            <person name="Chen M.H."/>
            <person name="Lv Y.Y."/>
            <person name="Qiu L.H."/>
        </authorList>
    </citation>
    <scope>NUCLEOTIDE SEQUENCE [LARGE SCALE GENOMIC DNA]</scope>
    <source>
        <strain evidence="2 3">DHOF10</strain>
    </source>
</reference>
<sequence>MSDSSRSNSGNDIAPKQAPAAHASLLPGMAIVCLWMLGQCALGLMGVITHHLPPVVMLICVAFAVAANGLLKLRRWGWALTLAAVFLSLCYGCFMLFHFHQGPMIVMVAVNLIFFLYLIRPEVLERVK</sequence>
<feature type="transmembrane region" description="Helical" evidence="1">
    <location>
        <begin position="54"/>
        <end position="71"/>
    </location>
</feature>
<dbReference type="RefSeq" id="WP_129209862.1">
    <property type="nucleotide sequence ID" value="NZ_BMGU01000002.1"/>
</dbReference>
<keyword evidence="1" id="KW-1133">Transmembrane helix</keyword>
<evidence type="ECO:0000256" key="1">
    <source>
        <dbReference type="SAM" id="Phobius"/>
    </source>
</evidence>
<protein>
    <submittedName>
        <fullName evidence="2">DUF2127 domain-containing protein</fullName>
    </submittedName>
</protein>
<keyword evidence="1" id="KW-0812">Transmembrane</keyword>